<sequence>MQWLNTAYTAGMIAGCFYGVNNSDVNSAVKTECDHLKKLKAFIFFILYLRHSTTEPINNNSASVIECLDFFFL</sequence>
<dbReference type="WBParaSite" id="Hba_04182">
    <property type="protein sequence ID" value="Hba_04182"/>
    <property type="gene ID" value="Hba_04182"/>
</dbReference>
<dbReference type="Proteomes" id="UP000095283">
    <property type="component" value="Unplaced"/>
</dbReference>
<evidence type="ECO:0000313" key="1">
    <source>
        <dbReference type="Proteomes" id="UP000095283"/>
    </source>
</evidence>
<proteinExistence type="predicted"/>
<dbReference type="AlphaFoldDB" id="A0A1I7WGR4"/>
<reference evidence="2" key="1">
    <citation type="submission" date="2016-11" db="UniProtKB">
        <authorList>
            <consortium name="WormBaseParasite"/>
        </authorList>
    </citation>
    <scope>IDENTIFICATION</scope>
</reference>
<organism evidence="1 2">
    <name type="scientific">Heterorhabditis bacteriophora</name>
    <name type="common">Entomopathogenic nematode worm</name>
    <dbReference type="NCBI Taxonomy" id="37862"/>
    <lineage>
        <taxon>Eukaryota</taxon>
        <taxon>Metazoa</taxon>
        <taxon>Ecdysozoa</taxon>
        <taxon>Nematoda</taxon>
        <taxon>Chromadorea</taxon>
        <taxon>Rhabditida</taxon>
        <taxon>Rhabditina</taxon>
        <taxon>Rhabditomorpha</taxon>
        <taxon>Strongyloidea</taxon>
        <taxon>Heterorhabditidae</taxon>
        <taxon>Heterorhabditis</taxon>
    </lineage>
</organism>
<evidence type="ECO:0000313" key="2">
    <source>
        <dbReference type="WBParaSite" id="Hba_04182"/>
    </source>
</evidence>
<protein>
    <submittedName>
        <fullName evidence="2">Uncharacterized protein</fullName>
    </submittedName>
</protein>
<accession>A0A1I7WGR4</accession>
<keyword evidence="1" id="KW-1185">Reference proteome</keyword>
<name>A0A1I7WGR4_HETBA</name>